<dbReference type="CDD" id="cd04664">
    <property type="entry name" value="NUDIX_DHNTPase_like"/>
    <property type="match status" value="1"/>
</dbReference>
<proteinExistence type="predicted"/>
<accession>A0ABW3RTY8</accession>
<feature type="domain" description="Nudix hydrolase" evidence="1">
    <location>
        <begin position="6"/>
        <end position="148"/>
    </location>
</feature>
<dbReference type="PROSITE" id="PS51462">
    <property type="entry name" value="NUDIX"/>
    <property type="match status" value="1"/>
</dbReference>
<reference evidence="3" key="1">
    <citation type="journal article" date="2019" name="Int. J. Syst. Evol. Microbiol.">
        <title>The Global Catalogue of Microorganisms (GCM) 10K type strain sequencing project: providing services to taxonomists for standard genome sequencing and annotation.</title>
        <authorList>
            <consortium name="The Broad Institute Genomics Platform"/>
            <consortium name="The Broad Institute Genome Sequencing Center for Infectious Disease"/>
            <person name="Wu L."/>
            <person name="Ma J."/>
        </authorList>
    </citation>
    <scope>NUCLEOTIDE SEQUENCE [LARGE SCALE GENOMIC DNA]</scope>
    <source>
        <strain evidence="3">CCUG 59189</strain>
    </source>
</reference>
<dbReference type="Gene3D" id="3.90.79.10">
    <property type="entry name" value="Nucleoside Triphosphate Pyrophosphohydrolase"/>
    <property type="match status" value="1"/>
</dbReference>
<protein>
    <submittedName>
        <fullName evidence="2">NUDIX pyrophosphatase</fullName>
    </submittedName>
</protein>
<keyword evidence="3" id="KW-1185">Reference proteome</keyword>
<evidence type="ECO:0000313" key="3">
    <source>
        <dbReference type="Proteomes" id="UP001597262"/>
    </source>
</evidence>
<dbReference type="SUPFAM" id="SSF55811">
    <property type="entry name" value="Nudix"/>
    <property type="match status" value="1"/>
</dbReference>
<evidence type="ECO:0000259" key="1">
    <source>
        <dbReference type="PROSITE" id="PS51462"/>
    </source>
</evidence>
<evidence type="ECO:0000313" key="2">
    <source>
        <dbReference type="EMBL" id="MFD1175939.1"/>
    </source>
</evidence>
<dbReference type="Pfam" id="PF00293">
    <property type="entry name" value="NUDIX"/>
    <property type="match status" value="1"/>
</dbReference>
<sequence length="160" mass="18438">MKGSYMARAPFQILVFPYIKISETNSILYAVFRRSQEGYWQGIAGGGEEGETILDAAKREAFEEAEIPTSCKYKKLDSSSMLPVIDVVSDFLWGLDTYVVPEYSFGVEVGVKELLLSSEHKEFKWVTYEEAINILKWDSNKTAIWELNQRLLREDFSERE</sequence>
<organism evidence="2 3">
    <name type="scientific">Paenibacillus puldeungensis</name>
    <dbReference type="NCBI Taxonomy" id="696536"/>
    <lineage>
        <taxon>Bacteria</taxon>
        <taxon>Bacillati</taxon>
        <taxon>Bacillota</taxon>
        <taxon>Bacilli</taxon>
        <taxon>Bacillales</taxon>
        <taxon>Paenibacillaceae</taxon>
        <taxon>Paenibacillus</taxon>
    </lineage>
</organism>
<name>A0ABW3RTY8_9BACL</name>
<comment type="caution">
    <text evidence="2">The sequence shown here is derived from an EMBL/GenBank/DDBJ whole genome shotgun (WGS) entry which is preliminary data.</text>
</comment>
<gene>
    <name evidence="2" type="ORF">ACFQ3W_06410</name>
</gene>
<dbReference type="Proteomes" id="UP001597262">
    <property type="component" value="Unassembled WGS sequence"/>
</dbReference>
<dbReference type="InterPro" id="IPR000086">
    <property type="entry name" value="NUDIX_hydrolase_dom"/>
</dbReference>
<dbReference type="EMBL" id="JBHTLM010000003">
    <property type="protein sequence ID" value="MFD1175939.1"/>
    <property type="molecule type" value="Genomic_DNA"/>
</dbReference>
<dbReference type="InterPro" id="IPR015797">
    <property type="entry name" value="NUDIX_hydrolase-like_dom_sf"/>
</dbReference>